<accession>A0AAV1W8V7</accession>
<feature type="signal peptide" evidence="1">
    <location>
        <begin position="1"/>
        <end position="26"/>
    </location>
</feature>
<evidence type="ECO:0000256" key="1">
    <source>
        <dbReference type="SAM" id="SignalP"/>
    </source>
</evidence>
<name>A0AAV1W8V7_LUPLU</name>
<gene>
    <name evidence="2" type="ORF">LLUT_LOCUS6859</name>
</gene>
<evidence type="ECO:0000313" key="2">
    <source>
        <dbReference type="EMBL" id="CAL0305799.1"/>
    </source>
</evidence>
<dbReference type="AlphaFoldDB" id="A0AAV1W8V7"/>
<dbReference type="EMBL" id="CAXHTB010000004">
    <property type="protein sequence ID" value="CAL0305799.1"/>
    <property type="molecule type" value="Genomic_DNA"/>
</dbReference>
<comment type="caution">
    <text evidence="2">The sequence shown here is derived from an EMBL/GenBank/DDBJ whole genome shotgun (WGS) entry which is preliminary data.</text>
</comment>
<reference evidence="2 3" key="1">
    <citation type="submission" date="2024-03" db="EMBL/GenBank/DDBJ databases">
        <authorList>
            <person name="Martinez-Hernandez J."/>
        </authorList>
    </citation>
    <scope>NUCLEOTIDE SEQUENCE [LARGE SCALE GENOMIC DNA]</scope>
</reference>
<sequence>MAMRKGLWIVVIVMFVVSSQLSFVHSRVLRSEVLKAMVEENSEHFMIFKSSSPTINSQTKAEGSDSSPGMVVSFDVDSNNSITRSSKGNLEFILASGPSKKGRGH</sequence>
<evidence type="ECO:0000313" key="3">
    <source>
        <dbReference type="Proteomes" id="UP001497480"/>
    </source>
</evidence>
<organism evidence="2 3">
    <name type="scientific">Lupinus luteus</name>
    <name type="common">European yellow lupine</name>
    <dbReference type="NCBI Taxonomy" id="3873"/>
    <lineage>
        <taxon>Eukaryota</taxon>
        <taxon>Viridiplantae</taxon>
        <taxon>Streptophyta</taxon>
        <taxon>Embryophyta</taxon>
        <taxon>Tracheophyta</taxon>
        <taxon>Spermatophyta</taxon>
        <taxon>Magnoliopsida</taxon>
        <taxon>eudicotyledons</taxon>
        <taxon>Gunneridae</taxon>
        <taxon>Pentapetalae</taxon>
        <taxon>rosids</taxon>
        <taxon>fabids</taxon>
        <taxon>Fabales</taxon>
        <taxon>Fabaceae</taxon>
        <taxon>Papilionoideae</taxon>
        <taxon>50 kb inversion clade</taxon>
        <taxon>genistoids sensu lato</taxon>
        <taxon>core genistoids</taxon>
        <taxon>Genisteae</taxon>
        <taxon>Lupinus</taxon>
    </lineage>
</organism>
<protein>
    <submittedName>
        <fullName evidence="2">Uncharacterized protein</fullName>
    </submittedName>
</protein>
<keyword evidence="3" id="KW-1185">Reference proteome</keyword>
<dbReference type="Proteomes" id="UP001497480">
    <property type="component" value="Unassembled WGS sequence"/>
</dbReference>
<keyword evidence="1" id="KW-0732">Signal</keyword>
<feature type="chain" id="PRO_5043505826" evidence="1">
    <location>
        <begin position="27"/>
        <end position="105"/>
    </location>
</feature>
<proteinExistence type="predicted"/>